<accession>W8VVY5</accession>
<evidence type="ECO:0000259" key="3">
    <source>
        <dbReference type="Pfam" id="PF00501"/>
    </source>
</evidence>
<evidence type="ECO:0000313" key="4">
    <source>
        <dbReference type="EMBL" id="BAO55863.1"/>
    </source>
</evidence>
<dbReference type="InterPro" id="IPR042099">
    <property type="entry name" value="ANL_N_sf"/>
</dbReference>
<feature type="domain" description="AMP-dependent synthetase/ligase" evidence="3">
    <location>
        <begin position="55"/>
        <end position="226"/>
    </location>
</feature>
<dbReference type="Proteomes" id="UP000031760">
    <property type="component" value="Chromosome"/>
</dbReference>
<name>W8VVY5_9FLAO</name>
<evidence type="ECO:0000256" key="2">
    <source>
        <dbReference type="ARBA" id="ARBA00022598"/>
    </source>
</evidence>
<sequence>MIPEVHPSFKLNGRSLDHNGLMTVAYSYVKEGEMYEKQVGDFLLNWMDDFSYHTVFSSGSTGKPKEYRLEKEHMINSARMTGERFKLPAGSDVLGCLPLSYVAGKLMMVRAIELGWHIDLVMPSRNPLEKATKRYDFTALTAYQVKHSLDHLYKSRKTIIGGGPVDEALVESLNGRHTRAYHTYGMTETSTHVGIRELYPKYEEFFTALPGIKVRLNGADCLIVDAPDLINEPVVSNDLAIVEGEKRFKILGRTDNVIISGGVKIHPENLENKLSKYIDGRFFISSEPEKDLGQQVVLYVEGGEVELESAFAKAKLDRFEKPRRIIFVPQFAETHTAKVDRKVIISKYKKKTA</sequence>
<dbReference type="PANTHER" id="PTHR43201:SF5">
    <property type="entry name" value="MEDIUM-CHAIN ACYL-COA LIGASE ACSF2, MITOCHONDRIAL"/>
    <property type="match status" value="1"/>
</dbReference>
<dbReference type="AlphaFoldDB" id="W8VVY5"/>
<dbReference type="GO" id="GO:0006631">
    <property type="term" value="P:fatty acid metabolic process"/>
    <property type="evidence" value="ECO:0007669"/>
    <property type="project" value="TreeGrafter"/>
</dbReference>
<organism evidence="4 5">
    <name type="scientific">Nonlabens marinus S1-08</name>
    <dbReference type="NCBI Taxonomy" id="1454201"/>
    <lineage>
        <taxon>Bacteria</taxon>
        <taxon>Pseudomonadati</taxon>
        <taxon>Bacteroidota</taxon>
        <taxon>Flavobacteriia</taxon>
        <taxon>Flavobacteriales</taxon>
        <taxon>Flavobacteriaceae</taxon>
        <taxon>Nonlabens</taxon>
    </lineage>
</organism>
<gene>
    <name evidence="4" type="ORF">NMS_1854</name>
</gene>
<dbReference type="Gene3D" id="3.30.300.30">
    <property type="match status" value="1"/>
</dbReference>
<comment type="similarity">
    <text evidence="1">Belongs to the ATP-dependent AMP-binding enzyme family.</text>
</comment>
<dbReference type="OrthoDB" id="8870348at2"/>
<evidence type="ECO:0000256" key="1">
    <source>
        <dbReference type="ARBA" id="ARBA00006432"/>
    </source>
</evidence>
<proteinExistence type="inferred from homology"/>
<dbReference type="RefSeq" id="WP_041496389.1">
    <property type="nucleotide sequence ID" value="NZ_AP014548.1"/>
</dbReference>
<dbReference type="STRING" id="1454201.NMS_1854"/>
<dbReference type="Pfam" id="PF00501">
    <property type="entry name" value="AMP-binding"/>
    <property type="match status" value="1"/>
</dbReference>
<evidence type="ECO:0000313" key="5">
    <source>
        <dbReference type="Proteomes" id="UP000031760"/>
    </source>
</evidence>
<dbReference type="SUPFAM" id="SSF56801">
    <property type="entry name" value="Acetyl-CoA synthetase-like"/>
    <property type="match status" value="1"/>
</dbReference>
<dbReference type="InterPro" id="IPR000873">
    <property type="entry name" value="AMP-dep_synth/lig_dom"/>
</dbReference>
<reference evidence="4 5" key="1">
    <citation type="journal article" date="2014" name="Proc. Natl. Acad. Sci. U.S.A.">
        <title>Functional characterization of flavobacteria rhodopsins reveals a unique class of light-driven chloride pump in bacteria.</title>
        <authorList>
            <person name="Yoshizawa S."/>
            <person name="Kumagai Y."/>
            <person name="Kim H."/>
            <person name="Ogura Y."/>
            <person name="Hayashi T."/>
            <person name="Iwasaki W."/>
            <person name="DeLong E.F."/>
            <person name="Kogure K."/>
        </authorList>
    </citation>
    <scope>NUCLEOTIDE SEQUENCE [LARGE SCALE GENOMIC DNA]</scope>
    <source>
        <strain evidence="4 5">S1-08</strain>
    </source>
</reference>
<dbReference type="Gene3D" id="3.40.50.12780">
    <property type="entry name" value="N-terminal domain of ligase-like"/>
    <property type="match status" value="1"/>
</dbReference>
<dbReference type="PANTHER" id="PTHR43201">
    <property type="entry name" value="ACYL-COA SYNTHETASE"/>
    <property type="match status" value="1"/>
</dbReference>
<protein>
    <submittedName>
        <fullName evidence="4">O-succinylbenzoic acid--CoA ligase</fullName>
    </submittedName>
</protein>
<dbReference type="InterPro" id="IPR045851">
    <property type="entry name" value="AMP-bd_C_sf"/>
</dbReference>
<dbReference type="EMBL" id="AP014548">
    <property type="protein sequence ID" value="BAO55863.1"/>
    <property type="molecule type" value="Genomic_DNA"/>
</dbReference>
<keyword evidence="2 4" id="KW-0436">Ligase</keyword>
<dbReference type="HOGENOM" id="CLU_062005_0_0_10"/>
<dbReference type="KEGG" id="nmf:NMS_1854"/>
<keyword evidence="5" id="KW-1185">Reference proteome</keyword>
<dbReference type="GO" id="GO:0031956">
    <property type="term" value="F:medium-chain fatty acid-CoA ligase activity"/>
    <property type="evidence" value="ECO:0007669"/>
    <property type="project" value="TreeGrafter"/>
</dbReference>